<evidence type="ECO:0000259" key="1">
    <source>
        <dbReference type="PROSITE" id="PS51819"/>
    </source>
</evidence>
<reference evidence="2 3" key="1">
    <citation type="submission" date="2020-03" db="EMBL/GenBank/DDBJ databases">
        <title>WGS of the type strain of Planosporangium spp.</title>
        <authorList>
            <person name="Thawai C."/>
        </authorList>
    </citation>
    <scope>NUCLEOTIDE SEQUENCE [LARGE SCALE GENOMIC DNA]</scope>
    <source>
        <strain evidence="2 3">TBRC 5610</strain>
    </source>
</reference>
<feature type="domain" description="VOC" evidence="1">
    <location>
        <begin position="9"/>
        <end position="131"/>
    </location>
</feature>
<accession>A0ABX0XTK7</accession>
<dbReference type="RefSeq" id="WP_167923974.1">
    <property type="nucleotide sequence ID" value="NZ_JAATVY010000002.1"/>
</dbReference>
<keyword evidence="3" id="KW-1185">Reference proteome</keyword>
<dbReference type="PANTHER" id="PTHR34109:SF1">
    <property type="entry name" value="VOC DOMAIN-CONTAINING PROTEIN"/>
    <property type="match status" value="1"/>
</dbReference>
<dbReference type="Pfam" id="PF00903">
    <property type="entry name" value="Glyoxalase"/>
    <property type="match status" value="1"/>
</dbReference>
<organism evidence="2 3">
    <name type="scientific">Planosporangium thailandense</name>
    <dbReference type="NCBI Taxonomy" id="765197"/>
    <lineage>
        <taxon>Bacteria</taxon>
        <taxon>Bacillati</taxon>
        <taxon>Actinomycetota</taxon>
        <taxon>Actinomycetes</taxon>
        <taxon>Micromonosporales</taxon>
        <taxon>Micromonosporaceae</taxon>
        <taxon>Planosporangium</taxon>
    </lineage>
</organism>
<dbReference type="Gene3D" id="3.30.720.120">
    <property type="match status" value="1"/>
</dbReference>
<dbReference type="EMBL" id="JAATVY010000002">
    <property type="protein sequence ID" value="NJC69123.1"/>
    <property type="molecule type" value="Genomic_DNA"/>
</dbReference>
<dbReference type="CDD" id="cd07246">
    <property type="entry name" value="VOC_like"/>
    <property type="match status" value="1"/>
</dbReference>
<proteinExistence type="predicted"/>
<dbReference type="Proteomes" id="UP000722989">
    <property type="component" value="Unassembled WGS sequence"/>
</dbReference>
<dbReference type="SUPFAM" id="SSF54593">
    <property type="entry name" value="Glyoxalase/Bleomycin resistance protein/Dihydroxybiphenyl dioxygenase"/>
    <property type="match status" value="1"/>
</dbReference>
<comment type="caution">
    <text evidence="2">The sequence shown here is derived from an EMBL/GenBank/DDBJ whole genome shotgun (WGS) entry which is preliminary data.</text>
</comment>
<dbReference type="InterPro" id="IPR037523">
    <property type="entry name" value="VOC_core"/>
</dbReference>
<dbReference type="InterPro" id="IPR004360">
    <property type="entry name" value="Glyas_Fos-R_dOase_dom"/>
</dbReference>
<protein>
    <submittedName>
        <fullName evidence="2">VOC family protein</fullName>
    </submittedName>
</protein>
<dbReference type="InterPro" id="IPR029068">
    <property type="entry name" value="Glyas_Bleomycin-R_OHBP_Dase"/>
</dbReference>
<dbReference type="PANTHER" id="PTHR34109">
    <property type="entry name" value="BNAUNNG04460D PROTEIN-RELATED"/>
    <property type="match status" value="1"/>
</dbReference>
<gene>
    <name evidence="2" type="ORF">HC031_05225</name>
</gene>
<name>A0ABX0XTK7_9ACTN</name>
<sequence length="150" mass="16431">MPAIPDRYRYAVVPHIAVDGAANAIGFYTTAFGAEELTRIARPDGRILHAEIRIRDSVLMLGDAEGDFVSPSMVGGTTVGLHVYVEDVDALHRQAVAAGAESLQPPTDMFYGDRTIILKDPFGHVWVFLSHIEDLSLKEITRRGEDLLNA</sequence>
<dbReference type="PROSITE" id="PS51819">
    <property type="entry name" value="VOC"/>
    <property type="match status" value="1"/>
</dbReference>
<evidence type="ECO:0000313" key="2">
    <source>
        <dbReference type="EMBL" id="NJC69123.1"/>
    </source>
</evidence>
<dbReference type="Gene3D" id="3.30.720.110">
    <property type="match status" value="1"/>
</dbReference>
<evidence type="ECO:0000313" key="3">
    <source>
        <dbReference type="Proteomes" id="UP000722989"/>
    </source>
</evidence>